<name>A0ABR7HZF9_9FIRM</name>
<protein>
    <submittedName>
        <fullName evidence="1">Uncharacterized protein</fullName>
    </submittedName>
</protein>
<dbReference type="RefSeq" id="WP_015542831.1">
    <property type="nucleotide sequence ID" value="NZ_JACOQE010000002.1"/>
</dbReference>
<evidence type="ECO:0000313" key="1">
    <source>
        <dbReference type="EMBL" id="MBC5739653.1"/>
    </source>
</evidence>
<accession>A0ABR7HZF9</accession>
<keyword evidence="2" id="KW-1185">Reference proteome</keyword>
<gene>
    <name evidence="1" type="ORF">H8Z79_04100</name>
</gene>
<evidence type="ECO:0000313" key="2">
    <source>
        <dbReference type="Proteomes" id="UP000633936"/>
    </source>
</evidence>
<reference evidence="1 2" key="1">
    <citation type="submission" date="2020-08" db="EMBL/GenBank/DDBJ databases">
        <title>Genome public.</title>
        <authorList>
            <person name="Liu C."/>
            <person name="Sun Q."/>
        </authorList>
    </citation>
    <scope>NUCLEOTIDE SEQUENCE [LARGE SCALE GENOMIC DNA]</scope>
    <source>
        <strain evidence="1 2">27-44</strain>
    </source>
</reference>
<dbReference type="Proteomes" id="UP000633936">
    <property type="component" value="Unassembled WGS sequence"/>
</dbReference>
<sequence length="149" mass="17635">MQIDENLCMKFPEVLKQKLLKREIELPDLVQIEYEPILTYRAVQRNEDDYSPITREDFKSYFELGKTPKKRPRGTSEDFLSDPHYYGVSSFMNKELVEMKMKFPNPKKKMASGYVHMEGGPQETKLENGHVCWWLYKEADVSGFKLEKE</sequence>
<proteinExistence type="predicted"/>
<dbReference type="EMBL" id="JACOQE010000002">
    <property type="protein sequence ID" value="MBC5739653.1"/>
    <property type="molecule type" value="Genomic_DNA"/>
</dbReference>
<organism evidence="1 2">
    <name type="scientific">Blautia intestinalis</name>
    <dbReference type="NCBI Taxonomy" id="2763028"/>
    <lineage>
        <taxon>Bacteria</taxon>
        <taxon>Bacillati</taxon>
        <taxon>Bacillota</taxon>
        <taxon>Clostridia</taxon>
        <taxon>Lachnospirales</taxon>
        <taxon>Lachnospiraceae</taxon>
        <taxon>Blautia</taxon>
    </lineage>
</organism>
<comment type="caution">
    <text evidence="1">The sequence shown here is derived from an EMBL/GenBank/DDBJ whole genome shotgun (WGS) entry which is preliminary data.</text>
</comment>